<dbReference type="PROSITE" id="PS50005">
    <property type="entry name" value="TPR"/>
    <property type="match status" value="2"/>
</dbReference>
<evidence type="ECO:0000256" key="1">
    <source>
        <dbReference type="PROSITE-ProRule" id="PRU00339"/>
    </source>
</evidence>
<keyword evidence="4" id="KW-1185">Reference proteome</keyword>
<accession>A0ABW7XMD0</accession>
<comment type="caution">
    <text evidence="3">The sequence shown here is derived from an EMBL/GenBank/DDBJ whole genome shotgun (WGS) entry which is preliminary data.</text>
</comment>
<proteinExistence type="predicted"/>
<dbReference type="RefSeq" id="WP_397405773.1">
    <property type="nucleotide sequence ID" value="NZ_JBIRYI010000010.1"/>
</dbReference>
<dbReference type="Gene3D" id="1.25.40.10">
    <property type="entry name" value="Tetratricopeptide repeat domain"/>
    <property type="match status" value="3"/>
</dbReference>
<dbReference type="SMART" id="SM00028">
    <property type="entry name" value="TPR"/>
    <property type="match status" value="9"/>
</dbReference>
<dbReference type="InterPro" id="IPR011990">
    <property type="entry name" value="TPR-like_helical_dom_sf"/>
</dbReference>
<feature type="region of interest" description="Disordered" evidence="2">
    <location>
        <begin position="1"/>
        <end position="21"/>
    </location>
</feature>
<dbReference type="EMBL" id="JBIRYI010000010">
    <property type="protein sequence ID" value="MFI2488662.1"/>
    <property type="molecule type" value="Genomic_DNA"/>
</dbReference>
<organism evidence="3 4">
    <name type="scientific">Promicromonospora kroppenstedtii</name>
    <dbReference type="NCBI Taxonomy" id="440482"/>
    <lineage>
        <taxon>Bacteria</taxon>
        <taxon>Bacillati</taxon>
        <taxon>Actinomycetota</taxon>
        <taxon>Actinomycetes</taxon>
        <taxon>Micrococcales</taxon>
        <taxon>Promicromonosporaceae</taxon>
        <taxon>Promicromonospora</taxon>
    </lineage>
</organism>
<feature type="repeat" description="TPR" evidence="1">
    <location>
        <begin position="790"/>
        <end position="823"/>
    </location>
</feature>
<keyword evidence="1" id="KW-0802">TPR repeat</keyword>
<evidence type="ECO:0000256" key="2">
    <source>
        <dbReference type="SAM" id="MobiDB-lite"/>
    </source>
</evidence>
<dbReference type="PANTHER" id="PTHR19959:SF119">
    <property type="entry name" value="FUNGAL LIPASE-LIKE DOMAIN-CONTAINING PROTEIN"/>
    <property type="match status" value="1"/>
</dbReference>
<reference evidence="3 4" key="1">
    <citation type="submission" date="2024-10" db="EMBL/GenBank/DDBJ databases">
        <title>The Natural Products Discovery Center: Release of the First 8490 Sequenced Strains for Exploring Actinobacteria Biosynthetic Diversity.</title>
        <authorList>
            <person name="Kalkreuter E."/>
            <person name="Kautsar S.A."/>
            <person name="Yang D."/>
            <person name="Bader C.D."/>
            <person name="Teijaro C.N."/>
            <person name="Fluegel L."/>
            <person name="Davis C.M."/>
            <person name="Simpson J.R."/>
            <person name="Lauterbach L."/>
            <person name="Steele A.D."/>
            <person name="Gui C."/>
            <person name="Meng S."/>
            <person name="Li G."/>
            <person name="Viehrig K."/>
            <person name="Ye F."/>
            <person name="Su P."/>
            <person name="Kiefer A.F."/>
            <person name="Nichols A."/>
            <person name="Cepeda A.J."/>
            <person name="Yan W."/>
            <person name="Fan B."/>
            <person name="Jiang Y."/>
            <person name="Adhikari A."/>
            <person name="Zheng C.-J."/>
            <person name="Schuster L."/>
            <person name="Cowan T.M."/>
            <person name="Smanski M.J."/>
            <person name="Chevrette M.G."/>
            <person name="De Carvalho L.P.S."/>
            <person name="Shen B."/>
        </authorList>
    </citation>
    <scope>NUCLEOTIDE SEQUENCE [LARGE SCALE GENOMIC DNA]</scope>
    <source>
        <strain evidence="3 4">NPDC019481</strain>
    </source>
</reference>
<dbReference type="Proteomes" id="UP001611580">
    <property type="component" value="Unassembled WGS sequence"/>
</dbReference>
<sequence length="948" mass="101817">MSRPGPDDARSPGPRDAGPAALLAPEREVVPFTGRGRELADLRSWVRSREPVALRLMCGRGGVGKTRLALELGRRLRRTGWTVVHVPPGEEVAAVRDVAAVRRVLLVVDDAGHRPGLPEMLDAVAATRTRGRLRVLCTARTGGQWWHRQRWTSTLWAGHAPAVTQMALEPALDRTPEVAPEPALGLEVDRSGDDRALVDAAAARFARVLRRPVPEVTFEPSPDDRPRVLDLQAAALAAVLRGDDERPAADPARALERVLDHERASWAASAAAAGLVPGPGGSAEAALATTTLVGDTSEAGVRAALRRAGVRPADGRTADAVAWVRAHLLGVPRLAELLVSRVLAEQDGLMEACTRDLGPDEAFGVLAFATGMGLDRSAPTGPGPAELNSPAGLDTEQDAGAPAVERDVAGELIAAAASALPDEGPADLAGLMRVTRRLPRSSGPLAVPVLDRLTHRVAELTRAVGDEATRAEALSDVGLVLVAEGEPDAAVSVLQEAVGLWRGLAWADEDRYRPPLCTALNNLGTGYWAVGRHADALAVQEEVIALCGQFRPGDAPWADAEHAQALQNAGVSYTELGRVGEIEAAQRAALELYRRLAEGDPVQYEPRVAAVLGNFEALTENGRPEDALPANAEAVAIRRRLAAQRPEHLGELAWSLGQLGTTLEALGRYEEADSVLVEALRIQRRLADQNARGTRADLAAALSALGALYSTTGRADEALRLEREALEIRRDLAREHPERYLHYLAHSLSNLGVTYARRGRFDEAVLLEEEAVGIRRGLARRNARSLKYLAQSLSNLGVRYADLGRFEEALPPTQEAVDMLRRLVRDQPEKYRTGLAEALANLGATLLDLDKATEALLPMREAVALRRQLAVENPDKHRPDLALTVSNLASALSAAGDNVAALSLAREAVEMRRRLAADLPERYRAELERSRAVLARIEAAIRNPTTVR</sequence>
<evidence type="ECO:0000313" key="4">
    <source>
        <dbReference type="Proteomes" id="UP001611580"/>
    </source>
</evidence>
<feature type="compositionally biased region" description="Basic and acidic residues" evidence="2">
    <location>
        <begin position="1"/>
        <end position="10"/>
    </location>
</feature>
<evidence type="ECO:0000313" key="3">
    <source>
        <dbReference type="EMBL" id="MFI2488662.1"/>
    </source>
</evidence>
<dbReference type="SUPFAM" id="SSF48452">
    <property type="entry name" value="TPR-like"/>
    <property type="match status" value="3"/>
</dbReference>
<protein>
    <submittedName>
        <fullName evidence="3">Tetratricopeptide repeat protein</fullName>
    </submittedName>
</protein>
<dbReference type="Pfam" id="PF13374">
    <property type="entry name" value="TPR_10"/>
    <property type="match status" value="8"/>
</dbReference>
<dbReference type="InterPro" id="IPR027417">
    <property type="entry name" value="P-loop_NTPase"/>
</dbReference>
<gene>
    <name evidence="3" type="ORF">ACH47X_17275</name>
</gene>
<dbReference type="Gene3D" id="3.40.50.300">
    <property type="entry name" value="P-loop containing nucleotide triphosphate hydrolases"/>
    <property type="match status" value="1"/>
</dbReference>
<dbReference type="SUPFAM" id="SSF52540">
    <property type="entry name" value="P-loop containing nucleoside triphosphate hydrolases"/>
    <property type="match status" value="1"/>
</dbReference>
<dbReference type="InterPro" id="IPR019734">
    <property type="entry name" value="TPR_rpt"/>
</dbReference>
<dbReference type="PANTHER" id="PTHR19959">
    <property type="entry name" value="KINESIN LIGHT CHAIN"/>
    <property type="match status" value="1"/>
</dbReference>
<name>A0ABW7XMD0_9MICO</name>
<feature type="region of interest" description="Disordered" evidence="2">
    <location>
        <begin position="375"/>
        <end position="397"/>
    </location>
</feature>
<feature type="repeat" description="TPR" evidence="1">
    <location>
        <begin position="699"/>
        <end position="732"/>
    </location>
</feature>